<evidence type="ECO:0000313" key="2">
    <source>
        <dbReference type="Proteomes" id="UP000324748"/>
    </source>
</evidence>
<dbReference type="Proteomes" id="UP000324748">
    <property type="component" value="Unassembled WGS sequence"/>
</dbReference>
<comment type="caution">
    <text evidence="1">The sequence shown here is derived from an EMBL/GenBank/DDBJ whole genome shotgun (WGS) entry which is preliminary data.</text>
</comment>
<proteinExistence type="predicted"/>
<dbReference type="EMBL" id="VSWC01000144">
    <property type="protein sequence ID" value="KAA1077705.1"/>
    <property type="molecule type" value="Genomic_DNA"/>
</dbReference>
<organism evidence="1 2">
    <name type="scientific">Puccinia graminis f. sp. tritici</name>
    <dbReference type="NCBI Taxonomy" id="56615"/>
    <lineage>
        <taxon>Eukaryota</taxon>
        <taxon>Fungi</taxon>
        <taxon>Dikarya</taxon>
        <taxon>Basidiomycota</taxon>
        <taxon>Pucciniomycotina</taxon>
        <taxon>Pucciniomycetes</taxon>
        <taxon>Pucciniales</taxon>
        <taxon>Pucciniaceae</taxon>
        <taxon>Puccinia</taxon>
    </lineage>
</organism>
<dbReference type="AlphaFoldDB" id="A0A5B0MLG4"/>
<protein>
    <submittedName>
        <fullName evidence="1">Uncharacterized protein</fullName>
    </submittedName>
</protein>
<accession>A0A5B0MLG4</accession>
<reference evidence="1 2" key="1">
    <citation type="submission" date="2019-05" db="EMBL/GenBank/DDBJ databases">
        <title>Emergence of the Ug99 lineage of the wheat stem rust pathogen through somatic hybridization.</title>
        <authorList>
            <person name="Li F."/>
            <person name="Upadhyaya N.M."/>
            <person name="Sperschneider J."/>
            <person name="Matny O."/>
            <person name="Nguyen-Phuc H."/>
            <person name="Mago R."/>
            <person name="Raley C."/>
            <person name="Miller M.E."/>
            <person name="Silverstein K.A.T."/>
            <person name="Henningsen E."/>
            <person name="Hirsch C.D."/>
            <person name="Visser B."/>
            <person name="Pretorius Z.A."/>
            <person name="Steffenson B.J."/>
            <person name="Schwessinger B."/>
            <person name="Dodds P.N."/>
            <person name="Figueroa M."/>
        </authorList>
    </citation>
    <scope>NUCLEOTIDE SEQUENCE [LARGE SCALE GENOMIC DNA]</scope>
    <source>
        <strain evidence="1">21-0</strain>
    </source>
</reference>
<gene>
    <name evidence="1" type="ORF">PGT21_016876</name>
</gene>
<evidence type="ECO:0000313" key="1">
    <source>
        <dbReference type="EMBL" id="KAA1077705.1"/>
    </source>
</evidence>
<sequence>MVRDFGEWRQGGVGRGQALGGYPIQDPAFRYRHHVRLHPTKQMGDLISKDNEWILLANFSLISNVDELATPSTNSQFSPNSESESKMCGVDGIHRVSSSIDPTANELLEMPRHKQPARDPLEKRVLRRHTPTRNNGSPKLNKCNEINDFRTVSFRSVTKVPAPQTLPHSHSYNPVTCKPPALGRLSSNLFWSATPNGVSSLQNSLQIFLLQPLASGVPMPPQKRQKNLAVCECFSQDCKDETHWCRRG</sequence>
<name>A0A5B0MLG4_PUCGR</name>
<keyword evidence="2" id="KW-1185">Reference proteome</keyword>